<dbReference type="InterPro" id="IPR007627">
    <property type="entry name" value="RNA_pol_sigma70_r2"/>
</dbReference>
<dbReference type="AlphaFoldDB" id="A0A8T4HBM9"/>
<dbReference type="GO" id="GO:0006352">
    <property type="term" value="P:DNA-templated transcription initiation"/>
    <property type="evidence" value="ECO:0007669"/>
    <property type="project" value="InterPro"/>
</dbReference>
<dbReference type="InterPro" id="IPR039425">
    <property type="entry name" value="RNA_pol_sigma-70-like"/>
</dbReference>
<dbReference type="SUPFAM" id="SSF88946">
    <property type="entry name" value="Sigma2 domain of RNA polymerase sigma factors"/>
    <property type="match status" value="1"/>
</dbReference>
<proteinExistence type="predicted"/>
<keyword evidence="3" id="KW-0238">DNA-binding</keyword>
<dbReference type="InterPro" id="IPR013325">
    <property type="entry name" value="RNA_pol_sigma_r2"/>
</dbReference>
<dbReference type="Proteomes" id="UP000679691">
    <property type="component" value="Unassembled WGS sequence"/>
</dbReference>
<feature type="domain" description="RNA polymerase sigma-70 region 2" evidence="5">
    <location>
        <begin position="14"/>
        <end position="73"/>
    </location>
</feature>
<dbReference type="RefSeq" id="WP_353547935.1">
    <property type="nucleotide sequence ID" value="NZ_JAGKSB010000018.1"/>
</dbReference>
<name>A0A8T4HBM9_9SPHI</name>
<organism evidence="6 7">
    <name type="scientific">Rhinopithecimicrobium faecis</name>
    <dbReference type="NCBI Taxonomy" id="2820698"/>
    <lineage>
        <taxon>Bacteria</taxon>
        <taxon>Pseudomonadati</taxon>
        <taxon>Bacteroidota</taxon>
        <taxon>Sphingobacteriia</taxon>
        <taxon>Sphingobacteriales</taxon>
        <taxon>Sphingobacteriaceae</taxon>
        <taxon>Rhinopithecimicrobium</taxon>
    </lineage>
</organism>
<sequence>MNQETFKNSVFVLKDKLYRFANRILADQDDAYDLVQEVMLKLWEQKHTLKELKNVEAYAMQITKNMAYNKLEKLVPRNNYLKQLPNDIQQEKYPSL</sequence>
<keyword evidence="4" id="KW-0804">Transcription</keyword>
<evidence type="ECO:0000259" key="5">
    <source>
        <dbReference type="Pfam" id="PF04542"/>
    </source>
</evidence>
<comment type="caution">
    <text evidence="6">The sequence shown here is derived from an EMBL/GenBank/DDBJ whole genome shotgun (WGS) entry which is preliminary data.</text>
</comment>
<evidence type="ECO:0000256" key="4">
    <source>
        <dbReference type="ARBA" id="ARBA00023163"/>
    </source>
</evidence>
<reference evidence="6" key="1">
    <citation type="submission" date="2021-03" db="EMBL/GenBank/DDBJ databases">
        <authorList>
            <person name="Lu T."/>
            <person name="Wang Q."/>
            <person name="Han X."/>
        </authorList>
    </citation>
    <scope>NUCLEOTIDE SEQUENCE</scope>
    <source>
        <strain evidence="6">WQ 2009</strain>
    </source>
</reference>
<dbReference type="Gene3D" id="1.10.1740.10">
    <property type="match status" value="1"/>
</dbReference>
<protein>
    <recommendedName>
        <fullName evidence="5">RNA polymerase sigma-70 region 2 domain-containing protein</fullName>
    </recommendedName>
</protein>
<evidence type="ECO:0000313" key="7">
    <source>
        <dbReference type="Proteomes" id="UP000679691"/>
    </source>
</evidence>
<evidence type="ECO:0000256" key="1">
    <source>
        <dbReference type="ARBA" id="ARBA00023015"/>
    </source>
</evidence>
<dbReference type="GO" id="GO:0003677">
    <property type="term" value="F:DNA binding"/>
    <property type="evidence" value="ECO:0007669"/>
    <property type="project" value="UniProtKB-KW"/>
</dbReference>
<evidence type="ECO:0000256" key="2">
    <source>
        <dbReference type="ARBA" id="ARBA00023082"/>
    </source>
</evidence>
<evidence type="ECO:0000313" key="6">
    <source>
        <dbReference type="EMBL" id="MBP3944422.1"/>
    </source>
</evidence>
<dbReference type="GO" id="GO:0016987">
    <property type="term" value="F:sigma factor activity"/>
    <property type="evidence" value="ECO:0007669"/>
    <property type="project" value="UniProtKB-KW"/>
</dbReference>
<accession>A0A8T4HBM9</accession>
<dbReference type="Pfam" id="PF04542">
    <property type="entry name" value="Sigma70_r2"/>
    <property type="match status" value="1"/>
</dbReference>
<dbReference type="PANTHER" id="PTHR43133:SF8">
    <property type="entry name" value="RNA POLYMERASE SIGMA FACTOR HI_1459-RELATED"/>
    <property type="match status" value="1"/>
</dbReference>
<gene>
    <name evidence="6" type="ORF">J5U18_12815</name>
</gene>
<keyword evidence="7" id="KW-1185">Reference proteome</keyword>
<dbReference type="PANTHER" id="PTHR43133">
    <property type="entry name" value="RNA POLYMERASE ECF-TYPE SIGMA FACTO"/>
    <property type="match status" value="1"/>
</dbReference>
<dbReference type="EMBL" id="JAGKSB010000018">
    <property type="protein sequence ID" value="MBP3944422.1"/>
    <property type="molecule type" value="Genomic_DNA"/>
</dbReference>
<keyword evidence="2" id="KW-0731">Sigma factor</keyword>
<keyword evidence="1" id="KW-0805">Transcription regulation</keyword>
<evidence type="ECO:0000256" key="3">
    <source>
        <dbReference type="ARBA" id="ARBA00023125"/>
    </source>
</evidence>